<keyword evidence="2" id="KW-1185">Reference proteome</keyword>
<evidence type="ECO:0000313" key="2">
    <source>
        <dbReference type="Proteomes" id="UP001311915"/>
    </source>
</evidence>
<reference evidence="1 2" key="1">
    <citation type="submission" date="2023-10" db="EMBL/GenBank/DDBJ databases">
        <title>Genome-Wide Identification Analysis in wild type Solanum Pinnatisectum Reveals Some Genes Defensing Phytophthora Infestans.</title>
        <authorList>
            <person name="Sun C."/>
        </authorList>
    </citation>
    <scope>NUCLEOTIDE SEQUENCE [LARGE SCALE GENOMIC DNA]</scope>
    <source>
        <strain evidence="1">LQN</strain>
        <tissue evidence="1">Leaf</tissue>
    </source>
</reference>
<gene>
    <name evidence="1" type="ORF">R3W88_024419</name>
</gene>
<comment type="caution">
    <text evidence="1">The sequence shown here is derived from an EMBL/GenBank/DDBJ whole genome shotgun (WGS) entry which is preliminary data.</text>
</comment>
<dbReference type="EMBL" id="JAWPEI010000003">
    <property type="protein sequence ID" value="KAK4731431.1"/>
    <property type="molecule type" value="Genomic_DNA"/>
</dbReference>
<dbReference type="AlphaFoldDB" id="A0AAV9M0L9"/>
<sequence>MILCLSPVLHCELRLIIQIDGGKVMSSYIDELYTSLSYLSQQYPYRSVNNK</sequence>
<name>A0AAV9M0L9_9SOLN</name>
<proteinExistence type="predicted"/>
<dbReference type="Proteomes" id="UP001311915">
    <property type="component" value="Unassembled WGS sequence"/>
</dbReference>
<protein>
    <submittedName>
        <fullName evidence="1">Uncharacterized protein</fullName>
    </submittedName>
</protein>
<organism evidence="1 2">
    <name type="scientific">Solanum pinnatisectum</name>
    <name type="common">tansyleaf nightshade</name>
    <dbReference type="NCBI Taxonomy" id="50273"/>
    <lineage>
        <taxon>Eukaryota</taxon>
        <taxon>Viridiplantae</taxon>
        <taxon>Streptophyta</taxon>
        <taxon>Embryophyta</taxon>
        <taxon>Tracheophyta</taxon>
        <taxon>Spermatophyta</taxon>
        <taxon>Magnoliopsida</taxon>
        <taxon>eudicotyledons</taxon>
        <taxon>Gunneridae</taxon>
        <taxon>Pentapetalae</taxon>
        <taxon>asterids</taxon>
        <taxon>lamiids</taxon>
        <taxon>Solanales</taxon>
        <taxon>Solanaceae</taxon>
        <taxon>Solanoideae</taxon>
        <taxon>Solaneae</taxon>
        <taxon>Solanum</taxon>
    </lineage>
</organism>
<accession>A0AAV9M0L9</accession>
<evidence type="ECO:0000313" key="1">
    <source>
        <dbReference type="EMBL" id="KAK4731431.1"/>
    </source>
</evidence>